<dbReference type="EMBL" id="CAMXCT020006445">
    <property type="protein sequence ID" value="CAL1167980.1"/>
    <property type="molecule type" value="Genomic_DNA"/>
</dbReference>
<feature type="region of interest" description="Disordered" evidence="2">
    <location>
        <begin position="1"/>
        <end position="67"/>
    </location>
</feature>
<dbReference type="EMBL" id="CAMXCT010006445">
    <property type="protein sequence ID" value="CAI4014605.1"/>
    <property type="molecule type" value="Genomic_DNA"/>
</dbReference>
<feature type="coiled-coil region" evidence="1">
    <location>
        <begin position="75"/>
        <end position="141"/>
    </location>
</feature>
<comment type="caution">
    <text evidence="3">The sequence shown here is derived from an EMBL/GenBank/DDBJ whole genome shotgun (WGS) entry which is preliminary data.</text>
</comment>
<protein>
    <submittedName>
        <fullName evidence="3">Uncharacterized protein</fullName>
    </submittedName>
</protein>
<dbReference type="EMBL" id="CAMXCT030006445">
    <property type="protein sequence ID" value="CAL4801917.1"/>
    <property type="molecule type" value="Genomic_DNA"/>
</dbReference>
<keyword evidence="5" id="KW-1185">Reference proteome</keyword>
<keyword evidence="1" id="KW-0175">Coiled coil</keyword>
<sequence>MHWFKNAASTTENFGSGRPGSEDEDLVPSGPSSRRSSTASAKAPVPRRASVTSALKAPAMPVRSGSDDGLRDWVAEAVNGLNQALQGELAKFQERMENHEKSTRRTLVELARRSEQNTLMIERATRAADHASLKVEQVEEKAKGLLVIEPKFATFRQEVQEALQYVDEVRFTRLASQCNRLERVLKKSVHRICEDYRELDNRMTVQALAASTFSLKAIAMDADARTKSLKFLAGEESRVKEHLQSSPRKSQVELRASEEDLWGDLEEDQSASGPIREKPMISNIGPMVQSRGTLGLLDLLTSEVVCLKAMSFNETERQHCATALQRHMLQLQSSGASKEILEGIHAEAMHAAETGEDVHVTL</sequence>
<dbReference type="AlphaFoldDB" id="A0A9P1GI49"/>
<dbReference type="Proteomes" id="UP001152797">
    <property type="component" value="Unassembled WGS sequence"/>
</dbReference>
<organism evidence="3">
    <name type="scientific">Cladocopium goreaui</name>
    <dbReference type="NCBI Taxonomy" id="2562237"/>
    <lineage>
        <taxon>Eukaryota</taxon>
        <taxon>Sar</taxon>
        <taxon>Alveolata</taxon>
        <taxon>Dinophyceae</taxon>
        <taxon>Suessiales</taxon>
        <taxon>Symbiodiniaceae</taxon>
        <taxon>Cladocopium</taxon>
    </lineage>
</organism>
<proteinExistence type="predicted"/>
<feature type="compositionally biased region" description="Low complexity" evidence="2">
    <location>
        <begin position="28"/>
        <end position="44"/>
    </location>
</feature>
<evidence type="ECO:0000256" key="2">
    <source>
        <dbReference type="SAM" id="MobiDB-lite"/>
    </source>
</evidence>
<evidence type="ECO:0000313" key="3">
    <source>
        <dbReference type="EMBL" id="CAI4014605.1"/>
    </source>
</evidence>
<reference evidence="3" key="1">
    <citation type="submission" date="2022-10" db="EMBL/GenBank/DDBJ databases">
        <authorList>
            <person name="Chen Y."/>
            <person name="Dougan E. K."/>
            <person name="Chan C."/>
            <person name="Rhodes N."/>
            <person name="Thang M."/>
        </authorList>
    </citation>
    <scope>NUCLEOTIDE SEQUENCE</scope>
</reference>
<name>A0A9P1GI49_9DINO</name>
<accession>A0A9P1GI49</accession>
<evidence type="ECO:0000313" key="4">
    <source>
        <dbReference type="EMBL" id="CAL4801917.1"/>
    </source>
</evidence>
<reference evidence="4 5" key="2">
    <citation type="submission" date="2024-05" db="EMBL/GenBank/DDBJ databases">
        <authorList>
            <person name="Chen Y."/>
            <person name="Shah S."/>
            <person name="Dougan E. K."/>
            <person name="Thang M."/>
            <person name="Chan C."/>
        </authorList>
    </citation>
    <scope>NUCLEOTIDE SEQUENCE [LARGE SCALE GENOMIC DNA]</scope>
</reference>
<gene>
    <name evidence="3" type="ORF">C1SCF055_LOCUS39497</name>
</gene>
<evidence type="ECO:0000256" key="1">
    <source>
        <dbReference type="SAM" id="Coils"/>
    </source>
</evidence>
<evidence type="ECO:0000313" key="5">
    <source>
        <dbReference type="Proteomes" id="UP001152797"/>
    </source>
</evidence>